<accession>A0AAW1QZ12</accession>
<dbReference type="Proteomes" id="UP001445335">
    <property type="component" value="Unassembled WGS sequence"/>
</dbReference>
<name>A0AAW1QZ12_9CHLO</name>
<dbReference type="EMBL" id="JALJOU010000062">
    <property type="protein sequence ID" value="KAK9826845.1"/>
    <property type="molecule type" value="Genomic_DNA"/>
</dbReference>
<gene>
    <name evidence="1" type="ORF">WJX81_007046</name>
</gene>
<keyword evidence="2" id="KW-1185">Reference proteome</keyword>
<protein>
    <recommendedName>
        <fullName evidence="3">DUF2946 domain-containing protein</fullName>
    </recommendedName>
</protein>
<evidence type="ECO:0000313" key="2">
    <source>
        <dbReference type="Proteomes" id="UP001445335"/>
    </source>
</evidence>
<sequence length="94" mass="9589">MAVSTSIFEGIARSEDCPDWAAGAAVMLVLTPALAGPGCHRHSLRSNLVAGRQLTRTVPLLDCAACRSMLAAPVVSLAVFGGTLTDAGLLIRAG</sequence>
<dbReference type="AlphaFoldDB" id="A0AAW1QZ12"/>
<comment type="caution">
    <text evidence="1">The sequence shown here is derived from an EMBL/GenBank/DDBJ whole genome shotgun (WGS) entry which is preliminary data.</text>
</comment>
<proteinExistence type="predicted"/>
<reference evidence="1 2" key="1">
    <citation type="journal article" date="2024" name="Nat. Commun.">
        <title>Phylogenomics reveals the evolutionary origins of lichenization in chlorophyte algae.</title>
        <authorList>
            <person name="Puginier C."/>
            <person name="Libourel C."/>
            <person name="Otte J."/>
            <person name="Skaloud P."/>
            <person name="Haon M."/>
            <person name="Grisel S."/>
            <person name="Petersen M."/>
            <person name="Berrin J.G."/>
            <person name="Delaux P.M."/>
            <person name="Dal Grande F."/>
            <person name="Keller J."/>
        </authorList>
    </citation>
    <scope>NUCLEOTIDE SEQUENCE [LARGE SCALE GENOMIC DNA]</scope>
    <source>
        <strain evidence="1 2">SAG 245.80</strain>
    </source>
</reference>
<evidence type="ECO:0000313" key="1">
    <source>
        <dbReference type="EMBL" id="KAK9826845.1"/>
    </source>
</evidence>
<evidence type="ECO:0008006" key="3">
    <source>
        <dbReference type="Google" id="ProtNLM"/>
    </source>
</evidence>
<organism evidence="1 2">
    <name type="scientific">Elliptochloris bilobata</name>
    <dbReference type="NCBI Taxonomy" id="381761"/>
    <lineage>
        <taxon>Eukaryota</taxon>
        <taxon>Viridiplantae</taxon>
        <taxon>Chlorophyta</taxon>
        <taxon>core chlorophytes</taxon>
        <taxon>Trebouxiophyceae</taxon>
        <taxon>Trebouxiophyceae incertae sedis</taxon>
        <taxon>Elliptochloris clade</taxon>
        <taxon>Elliptochloris</taxon>
    </lineage>
</organism>